<dbReference type="InterPro" id="IPR017853">
    <property type="entry name" value="GH"/>
</dbReference>
<dbReference type="EMBL" id="JABBYC010000001">
    <property type="protein sequence ID" value="MBL0884761.1"/>
    <property type="molecule type" value="Genomic_DNA"/>
</dbReference>
<dbReference type="RefSeq" id="WP_201844594.1">
    <property type="nucleotide sequence ID" value="NZ_JABBYC010000001.1"/>
</dbReference>
<keyword evidence="2 4" id="KW-0378">Hydrolase</keyword>
<feature type="domain" description="Glycoside hydrolase 35 catalytic" evidence="6">
    <location>
        <begin position="11"/>
        <end position="332"/>
    </location>
</feature>
<organism evidence="9 10">
    <name type="scientific">Myceligenerans indicum</name>
    <dbReference type="NCBI Taxonomy" id="2593663"/>
    <lineage>
        <taxon>Bacteria</taxon>
        <taxon>Bacillati</taxon>
        <taxon>Actinomycetota</taxon>
        <taxon>Actinomycetes</taxon>
        <taxon>Micrococcales</taxon>
        <taxon>Promicromonosporaceae</taxon>
        <taxon>Myceligenerans</taxon>
    </lineage>
</organism>
<dbReference type="EC" id="3.2.1.23" evidence="4"/>
<dbReference type="InterPro" id="IPR031330">
    <property type="entry name" value="Gly_Hdrlase_35_cat"/>
</dbReference>
<dbReference type="PROSITE" id="PS01182">
    <property type="entry name" value="GLYCOSYL_HYDROL_F35"/>
    <property type="match status" value="1"/>
</dbReference>
<keyword evidence="3 4" id="KW-0326">Glycosidase</keyword>
<dbReference type="InterPro" id="IPR001944">
    <property type="entry name" value="Glycoside_Hdrlase_35"/>
</dbReference>
<evidence type="ECO:0000259" key="8">
    <source>
        <dbReference type="Pfam" id="PF21467"/>
    </source>
</evidence>
<dbReference type="InterPro" id="IPR026283">
    <property type="entry name" value="B-gal_1-like"/>
</dbReference>
<evidence type="ECO:0000256" key="2">
    <source>
        <dbReference type="ARBA" id="ARBA00022801"/>
    </source>
</evidence>
<dbReference type="InterPro" id="IPR048912">
    <property type="entry name" value="BetaGal1-like_ABD1"/>
</dbReference>
<dbReference type="Pfam" id="PF01301">
    <property type="entry name" value="Glyco_hydro_35"/>
    <property type="match status" value="1"/>
</dbReference>
<proteinExistence type="inferred from homology"/>
<gene>
    <name evidence="9" type="ORF">HGK34_00440</name>
</gene>
<evidence type="ECO:0000313" key="10">
    <source>
        <dbReference type="Proteomes" id="UP000675409"/>
    </source>
</evidence>
<evidence type="ECO:0000256" key="5">
    <source>
        <dbReference type="RuleBase" id="RU003679"/>
    </source>
</evidence>
<dbReference type="Gene3D" id="3.20.20.80">
    <property type="entry name" value="Glycosidases"/>
    <property type="match status" value="1"/>
</dbReference>
<evidence type="ECO:0000256" key="3">
    <source>
        <dbReference type="ARBA" id="ARBA00023295"/>
    </source>
</evidence>
<dbReference type="PANTHER" id="PTHR23421">
    <property type="entry name" value="BETA-GALACTOSIDASE RELATED"/>
    <property type="match status" value="1"/>
</dbReference>
<dbReference type="Gene3D" id="2.60.120.260">
    <property type="entry name" value="Galactose-binding domain-like"/>
    <property type="match status" value="2"/>
</dbReference>
<dbReference type="InterPro" id="IPR019801">
    <property type="entry name" value="Glyco_hydro_35_CS"/>
</dbReference>
<evidence type="ECO:0000259" key="6">
    <source>
        <dbReference type="Pfam" id="PF01301"/>
    </source>
</evidence>
<comment type="catalytic activity">
    <reaction evidence="4">
        <text>Hydrolysis of terminal non-reducing beta-D-galactose residues in beta-D-galactosides.</text>
        <dbReference type="EC" id="3.2.1.23"/>
    </reaction>
</comment>
<dbReference type="InterPro" id="IPR048913">
    <property type="entry name" value="BetaGal_gal-bd"/>
</dbReference>
<comment type="similarity">
    <text evidence="1 5">Belongs to the glycosyl hydrolase 35 family.</text>
</comment>
<evidence type="ECO:0000256" key="4">
    <source>
        <dbReference type="RuleBase" id="RU000675"/>
    </source>
</evidence>
<keyword evidence="10" id="KW-1185">Reference proteome</keyword>
<feature type="domain" description="Beta-galactosidase galactose-binding" evidence="8">
    <location>
        <begin position="525"/>
        <end position="579"/>
    </location>
</feature>
<feature type="domain" description="Beta-galactosidase 1-like first all-beta" evidence="7">
    <location>
        <begin position="378"/>
        <end position="482"/>
    </location>
</feature>
<name>A0ABS1LES6_9MICO</name>
<dbReference type="PRINTS" id="PR00742">
    <property type="entry name" value="GLHYDRLASE35"/>
</dbReference>
<dbReference type="SUPFAM" id="SSF51445">
    <property type="entry name" value="(Trans)glycosidases"/>
    <property type="match status" value="1"/>
</dbReference>
<evidence type="ECO:0000313" key="9">
    <source>
        <dbReference type="EMBL" id="MBL0884761.1"/>
    </source>
</evidence>
<evidence type="ECO:0000259" key="7">
    <source>
        <dbReference type="Pfam" id="PF21317"/>
    </source>
</evidence>
<comment type="caution">
    <text evidence="9">The sequence shown here is derived from an EMBL/GenBank/DDBJ whole genome shotgun (WGS) entry which is preliminary data.</text>
</comment>
<dbReference type="Proteomes" id="UP000675409">
    <property type="component" value="Unassembled WGS sequence"/>
</dbReference>
<dbReference type="Pfam" id="PF21467">
    <property type="entry name" value="BetaGal_gal-bd"/>
    <property type="match status" value="1"/>
</dbReference>
<dbReference type="SUPFAM" id="SSF49785">
    <property type="entry name" value="Galactose-binding domain-like"/>
    <property type="match status" value="1"/>
</dbReference>
<accession>A0ABS1LES6</accession>
<sequence>MTRFEIGERDFLLDGEPMQLVSGALHYFRVHPDLWADRIRKARLMGLNAIETYVPWNFHAPSRGEFRTTGRYDLGRFLDLVDAEGLHAVVRPGPYICAEWDGGGLPAWLFAADDGRGAAAVRCADPAFLTAIGEYFGALLPIVAKRQVTAGGPVLAVQVENEYGAYGDDPPERREEYLRALVDLLREYLDVPLFTVDQANDHHQSRGGLPELHRMASFGSRSTERLEVLRRHQPTGPLMSMEFWNGWFDSWGQHHHTAAPGTNARDLDDLLAAGASVNLYMFHGGTNFGLTNGANDKGTYLPIATSYDYDAPLAEHGAVTPKFHAMREVIGRYRDVPEETPATVAPAPAFSVTLRERLPLVPAAPDLGRVVHGDRLLTHDDVGHWSGLSVYTTRVRADDGAITFGEVRDRAIAFVDGAPVGTLSRTLGERTLPLPAVDGELTLLVEDQGRVSYGARIGEAKGLIGPARTATREVTDWSLTPLALDGEDGMLSPVVRDAVAGEGTNTGAAAGTPPGADRPVAGPVLCRAEFTSEPGADHFLRLDGWTKGLAWVNGWPLGRYWSHGPTRTMYVPGPVLREHNELVVLELHGAASAEARFVAAPDLGHDEE</sequence>
<dbReference type="InterPro" id="IPR008979">
    <property type="entry name" value="Galactose-bd-like_sf"/>
</dbReference>
<dbReference type="Pfam" id="PF21317">
    <property type="entry name" value="BetaGal_ABD_1"/>
    <property type="match status" value="1"/>
</dbReference>
<evidence type="ECO:0000256" key="1">
    <source>
        <dbReference type="ARBA" id="ARBA00009809"/>
    </source>
</evidence>
<reference evidence="9 10" key="1">
    <citation type="journal article" date="2021" name="Arch. Microbiol.">
        <title>Myceligenerans indicum sp. nov., an actinobacterium isolated from mangrove sediment of Sundarbans, India.</title>
        <authorList>
            <person name="Asha K."/>
            <person name="Bhadury P."/>
        </authorList>
    </citation>
    <scope>NUCLEOTIDE SEQUENCE [LARGE SCALE GENOMIC DNA]</scope>
    <source>
        <strain evidence="9 10">I2</strain>
    </source>
</reference>
<dbReference type="PIRSF" id="PIRSF006336">
    <property type="entry name" value="B-gal"/>
    <property type="match status" value="1"/>
</dbReference>
<protein>
    <recommendedName>
        <fullName evidence="4">Beta-galactosidase</fullName>
        <ecNumber evidence="4">3.2.1.23</ecNumber>
    </recommendedName>
</protein>